<comment type="caution">
    <text evidence="1">The sequence shown here is derived from an EMBL/GenBank/DDBJ whole genome shotgun (WGS) entry which is preliminary data.</text>
</comment>
<protein>
    <submittedName>
        <fullName evidence="1">Uncharacterized protein</fullName>
    </submittedName>
</protein>
<dbReference type="EMBL" id="JAURUE010000003">
    <property type="protein sequence ID" value="MDP9616408.1"/>
    <property type="molecule type" value="Genomic_DNA"/>
</dbReference>
<evidence type="ECO:0000313" key="2">
    <source>
        <dbReference type="Proteomes" id="UP001234880"/>
    </source>
</evidence>
<dbReference type="InterPro" id="IPR046196">
    <property type="entry name" value="DUF6228"/>
</dbReference>
<gene>
    <name evidence="1" type="ORF">JOF35_008766</name>
</gene>
<evidence type="ECO:0000313" key="1">
    <source>
        <dbReference type="EMBL" id="MDP9616408.1"/>
    </source>
</evidence>
<name>A0ABT9L6S6_9ACTN</name>
<dbReference type="Pfam" id="PF19739">
    <property type="entry name" value="DUF6228"/>
    <property type="match status" value="1"/>
</dbReference>
<dbReference type="Proteomes" id="UP001234880">
    <property type="component" value="Unassembled WGS sequence"/>
</dbReference>
<organism evidence="1 2">
    <name type="scientific">Streptomyces demainii</name>
    <dbReference type="NCBI Taxonomy" id="588122"/>
    <lineage>
        <taxon>Bacteria</taxon>
        <taxon>Bacillati</taxon>
        <taxon>Actinomycetota</taxon>
        <taxon>Actinomycetes</taxon>
        <taxon>Kitasatosporales</taxon>
        <taxon>Streptomycetaceae</taxon>
        <taxon>Streptomyces</taxon>
    </lineage>
</organism>
<sequence length="99" mass="11224">MSIETLVRTWDGDGLDAFLSSLAEDFRGWEGARAWRSLELNLTISAEHRPGGYVHLTWGIHDRPPSEEWHFETTTVHAAGEEMRILAAEFHTFLTSAVE</sequence>
<proteinExistence type="predicted"/>
<accession>A0ABT9L6S6</accession>
<keyword evidence="2" id="KW-1185">Reference proteome</keyword>
<reference evidence="1 2" key="1">
    <citation type="submission" date="2023-07" db="EMBL/GenBank/DDBJ databases">
        <title>Sequencing the genomes of 1000 actinobacteria strains.</title>
        <authorList>
            <person name="Klenk H.-P."/>
        </authorList>
    </citation>
    <scope>NUCLEOTIDE SEQUENCE [LARGE SCALE GENOMIC DNA]</scope>
    <source>
        <strain evidence="1 2">DSM 41600</strain>
    </source>
</reference>